<sequence>MRNRSAAASLRRNTAKINQQKNEAKINQSDAPSRPKVDLTRPGTSKKKAGNTAAYHYFHNRVPSKPCKEDKDRIENECKATPENKEKSSSAKDRAVLSGNAHADAKAHTENLKKSVSALDKGVKDKIGFQVDHSNRWMENHCSGLWHKPGGGIPEKSAEPEAPVAAGEKAAKKPQISNTKGFSEQVNSLIPGISKNLLKSREMEDLMACTMAGIAEANPCIKARKCLLIPYNQVPKSDDGSGCCPGQTGHHVLPNAMFNLYEPKLKKNPKINEPIYTTYMAKTGKRKCWIKYDPQQALTICLEGTTNRETNGSHGLAHKHTAALLETQRHAQDMPYKKARNKITKMLEKMFGCNAKCLNEQLDNSLKEKHDNETCNDLEGAQVSPHSGETSGAPIAPIVRKTTPPKFLKA</sequence>
<feature type="compositionally biased region" description="Basic and acidic residues" evidence="1">
    <location>
        <begin position="66"/>
        <end position="93"/>
    </location>
</feature>
<protein>
    <submittedName>
        <fullName evidence="2">Uncharacterized protein</fullName>
    </submittedName>
</protein>
<gene>
    <name evidence="2" type="ORF">INH39_01830</name>
</gene>
<evidence type="ECO:0000256" key="1">
    <source>
        <dbReference type="SAM" id="MobiDB-lite"/>
    </source>
</evidence>
<organism evidence="2 3">
    <name type="scientific">Massilia violaceinigra</name>
    <dbReference type="NCBI Taxonomy" id="2045208"/>
    <lineage>
        <taxon>Bacteria</taxon>
        <taxon>Pseudomonadati</taxon>
        <taxon>Pseudomonadota</taxon>
        <taxon>Betaproteobacteria</taxon>
        <taxon>Burkholderiales</taxon>
        <taxon>Oxalobacteraceae</taxon>
        <taxon>Telluria group</taxon>
        <taxon>Massilia</taxon>
    </lineage>
</organism>
<reference evidence="2 3" key="1">
    <citation type="submission" date="2020-10" db="EMBL/GenBank/DDBJ databases">
        <title>Genome analysis of Massilia species.</title>
        <authorList>
            <person name="Jung D.-H."/>
        </authorList>
    </citation>
    <scope>NUCLEOTIDE SEQUENCE [LARGE SCALE GENOMIC DNA]</scope>
    <source>
        <strain evidence="3">sipir</strain>
    </source>
</reference>
<accession>A0ABY4A6V9</accession>
<dbReference type="RefSeq" id="WP_243491722.1">
    <property type="nucleotide sequence ID" value="NZ_CP063361.1"/>
</dbReference>
<evidence type="ECO:0000313" key="2">
    <source>
        <dbReference type="EMBL" id="UOD30515.1"/>
    </source>
</evidence>
<proteinExistence type="predicted"/>
<feature type="compositionally biased region" description="Polar residues" evidence="1">
    <location>
        <begin position="16"/>
        <end position="31"/>
    </location>
</feature>
<keyword evidence="3" id="KW-1185">Reference proteome</keyword>
<feature type="region of interest" description="Disordered" evidence="1">
    <location>
        <begin position="1"/>
        <end position="93"/>
    </location>
</feature>
<dbReference type="EMBL" id="CP063361">
    <property type="protein sequence ID" value="UOD30515.1"/>
    <property type="molecule type" value="Genomic_DNA"/>
</dbReference>
<dbReference type="Proteomes" id="UP000831532">
    <property type="component" value="Chromosome"/>
</dbReference>
<feature type="region of interest" description="Disordered" evidence="1">
    <location>
        <begin position="376"/>
        <end position="410"/>
    </location>
</feature>
<name>A0ABY4A6V9_9BURK</name>
<evidence type="ECO:0000313" key="3">
    <source>
        <dbReference type="Proteomes" id="UP000831532"/>
    </source>
</evidence>
<feature type="compositionally biased region" description="Low complexity" evidence="1">
    <location>
        <begin position="1"/>
        <end position="12"/>
    </location>
</feature>